<gene>
    <name evidence="5" type="primary">LOC105032377</name>
</gene>
<dbReference type="InterPro" id="IPR023796">
    <property type="entry name" value="Serpin_dom"/>
</dbReference>
<dbReference type="PANTHER" id="PTHR11461">
    <property type="entry name" value="SERINE PROTEASE INHIBITOR, SERPIN"/>
    <property type="match status" value="1"/>
</dbReference>
<dbReference type="CDD" id="cd02043">
    <property type="entry name" value="serpinP_plants"/>
    <property type="match status" value="1"/>
</dbReference>
<evidence type="ECO:0000256" key="1">
    <source>
        <dbReference type="ARBA" id="ARBA00009500"/>
    </source>
</evidence>
<dbReference type="InterPro" id="IPR042178">
    <property type="entry name" value="Serpin_sf_1"/>
</dbReference>
<dbReference type="InterPro" id="IPR042185">
    <property type="entry name" value="Serpin_sf_2"/>
</dbReference>
<dbReference type="SUPFAM" id="SSF56574">
    <property type="entry name" value="Serpins"/>
    <property type="match status" value="1"/>
</dbReference>
<dbReference type="InParanoid" id="A0A6J0PA86"/>
<evidence type="ECO:0000313" key="4">
    <source>
        <dbReference type="Proteomes" id="UP000504607"/>
    </source>
</evidence>
<dbReference type="Gene3D" id="3.30.497.10">
    <property type="entry name" value="Antithrombin, subunit I, domain 2"/>
    <property type="match status" value="1"/>
</dbReference>
<protein>
    <submittedName>
        <fullName evidence="5">Serpin-Z1B-like</fullName>
    </submittedName>
</protein>
<dbReference type="InterPro" id="IPR000215">
    <property type="entry name" value="Serpin_fam"/>
</dbReference>
<evidence type="ECO:0000313" key="5">
    <source>
        <dbReference type="RefSeq" id="XP_019701823.1"/>
    </source>
</evidence>
<organism evidence="4 5">
    <name type="scientific">Elaeis guineensis var. tenera</name>
    <name type="common">Oil palm</name>
    <dbReference type="NCBI Taxonomy" id="51953"/>
    <lineage>
        <taxon>Eukaryota</taxon>
        <taxon>Viridiplantae</taxon>
        <taxon>Streptophyta</taxon>
        <taxon>Embryophyta</taxon>
        <taxon>Tracheophyta</taxon>
        <taxon>Spermatophyta</taxon>
        <taxon>Magnoliopsida</taxon>
        <taxon>Liliopsida</taxon>
        <taxon>Arecaceae</taxon>
        <taxon>Arecoideae</taxon>
        <taxon>Cocoseae</taxon>
        <taxon>Elaeidinae</taxon>
        <taxon>Elaeis</taxon>
    </lineage>
</organism>
<accession>A0A6J0PA86</accession>
<dbReference type="PROSITE" id="PS00284">
    <property type="entry name" value="SERPIN"/>
    <property type="match status" value="1"/>
</dbReference>
<keyword evidence="4" id="KW-1185">Reference proteome</keyword>
<feature type="domain" description="Serpin" evidence="3">
    <location>
        <begin position="5"/>
        <end position="369"/>
    </location>
</feature>
<dbReference type="Proteomes" id="UP000504607">
    <property type="component" value="Unplaced"/>
</dbReference>
<proteinExistence type="inferred from homology"/>
<dbReference type="InterPro" id="IPR036186">
    <property type="entry name" value="Serpin_sf"/>
</dbReference>
<reference evidence="5" key="1">
    <citation type="submission" date="2025-08" db="UniProtKB">
        <authorList>
            <consortium name="RefSeq"/>
        </authorList>
    </citation>
    <scope>IDENTIFICATION</scope>
</reference>
<dbReference type="Pfam" id="PF00079">
    <property type="entry name" value="Serpin"/>
    <property type="match status" value="1"/>
</dbReference>
<dbReference type="OrthoDB" id="1063785at2759"/>
<dbReference type="InterPro" id="IPR023795">
    <property type="entry name" value="Serpin_CS"/>
</dbReference>
<evidence type="ECO:0000259" key="3">
    <source>
        <dbReference type="SMART" id="SM00093"/>
    </source>
</evidence>
<dbReference type="GO" id="GO:0004867">
    <property type="term" value="F:serine-type endopeptidase inhibitor activity"/>
    <property type="evidence" value="ECO:0007669"/>
    <property type="project" value="InterPro"/>
</dbReference>
<dbReference type="Gene3D" id="2.30.39.10">
    <property type="entry name" value="Alpha-1-antitrypsin, domain 1"/>
    <property type="match status" value="2"/>
</dbReference>
<evidence type="ECO:0000256" key="2">
    <source>
        <dbReference type="RuleBase" id="RU000411"/>
    </source>
</evidence>
<dbReference type="PANTHER" id="PTHR11461:SF203">
    <property type="entry name" value="SERPIN-Z12-RELATED"/>
    <property type="match status" value="1"/>
</dbReference>
<name>A0A6J0PA86_ELAGV</name>
<dbReference type="GO" id="GO:0005615">
    <property type="term" value="C:extracellular space"/>
    <property type="evidence" value="ECO:0007669"/>
    <property type="project" value="InterPro"/>
</dbReference>
<dbReference type="Gene3D" id="6.20.40.10">
    <property type="match status" value="1"/>
</dbReference>
<dbReference type="RefSeq" id="XP_019701823.1">
    <property type="nucleotide sequence ID" value="XM_019846264.1"/>
</dbReference>
<dbReference type="SMART" id="SM00093">
    <property type="entry name" value="SERPIN"/>
    <property type="match status" value="1"/>
</dbReference>
<dbReference type="AlphaFoldDB" id="A0A6J0PA86"/>
<comment type="similarity">
    <text evidence="1 2">Belongs to the serpin family.</text>
</comment>
<sequence length="373" mass="40939">MGSQADSFLRLAERQGLDMAAAGSNFVFSPLSIRAGLSLAAIGSKGETLEQMLSFLGSHTVADLNSAAVRLLSSVSGGSDGDGATYGPRLSFANGIWVEQSLELKPAFQEAATSVYSAVAKSADFQNRAGEVRIEVNDWVKKKTDGLVENLIPEAGVHDSTRLLIANALCFKGLWSSPFDSFRTINEEFHLLNGSTIRVPFMRSGEDQFISSYDGFKVLKLPYEGSFEDWRRFSMLIFLPHKKDGLNELTNKFVSDPNFINRHIPRSRVEVGKFWIPKFKISFGFEASAVLKGLGLESPSSVRHEASIEVDEEGTLAAAATEIEIMMGCCLSKSLDRVPMDFQADHPFVFVIREEVTGSLLFFGHVVDPSFVD</sequence>